<dbReference type="SMART" id="SM00155">
    <property type="entry name" value="PLDc"/>
    <property type="match status" value="1"/>
</dbReference>
<reference evidence="2 3" key="1">
    <citation type="submission" date="2020-08" db="EMBL/GenBank/DDBJ databases">
        <title>Genemic of Streptomyces polyaspartic.</title>
        <authorList>
            <person name="Liu W."/>
        </authorList>
    </citation>
    <scope>NUCLEOTIDE SEQUENCE [LARGE SCALE GENOMIC DNA]</scope>
    <source>
        <strain evidence="2 3">TRM66268-LWL</strain>
    </source>
</reference>
<comment type="caution">
    <text evidence="2">The sequence shown here is derived from an EMBL/GenBank/DDBJ whole genome shotgun (WGS) entry which is preliminary data.</text>
</comment>
<name>A0ABR7SGG5_9ACTN</name>
<evidence type="ECO:0000313" key="3">
    <source>
        <dbReference type="Proteomes" id="UP000642284"/>
    </source>
</evidence>
<dbReference type="EMBL" id="JACTVJ010000007">
    <property type="protein sequence ID" value="MBC9714319.1"/>
    <property type="molecule type" value="Genomic_DNA"/>
</dbReference>
<protein>
    <submittedName>
        <fullName evidence="2">Phospholipase</fullName>
    </submittedName>
</protein>
<dbReference type="Proteomes" id="UP000642284">
    <property type="component" value="Unassembled WGS sequence"/>
</dbReference>
<sequence length="249" mass="26790">MSDADAPRQLGQLLTGTEAKGVADRLADGDTLTAALKVVAVGQRAEVRRLLGEVARDAGATYQQVLVLRAIEGARALPTTLSPLWTMPGHLAQSGPLTSSVTRLVGSARHAITCSTFNFQRSSALWKSLREAAQRDGVAVRVYMDTRAADGSGQHWSPSTTEVAAHLAPAEVWRTKEFDGGYVRNHAKFLAVDHHLLLVTSANFSWSAENNNIEFGVLIDNPNLTEAVERELREAEGTVYEQISAGDGS</sequence>
<dbReference type="PROSITE" id="PS50035">
    <property type="entry name" value="PLD"/>
    <property type="match status" value="1"/>
</dbReference>
<dbReference type="InterPro" id="IPR001736">
    <property type="entry name" value="PLipase_D/transphosphatidylase"/>
</dbReference>
<dbReference type="InterPro" id="IPR047955">
    <property type="entry name" value="DrmC-like"/>
</dbReference>
<dbReference type="InterPro" id="IPR025202">
    <property type="entry name" value="PLD-like_dom"/>
</dbReference>
<organism evidence="2 3">
    <name type="scientific">Streptomyces polyasparticus</name>
    <dbReference type="NCBI Taxonomy" id="2767826"/>
    <lineage>
        <taxon>Bacteria</taxon>
        <taxon>Bacillati</taxon>
        <taxon>Actinomycetota</taxon>
        <taxon>Actinomycetes</taxon>
        <taxon>Kitasatosporales</taxon>
        <taxon>Streptomycetaceae</taxon>
        <taxon>Streptomyces</taxon>
    </lineage>
</organism>
<dbReference type="Pfam" id="PF13091">
    <property type="entry name" value="PLDc_2"/>
    <property type="match status" value="1"/>
</dbReference>
<gene>
    <name evidence="2" type="ORF">H9Y04_17300</name>
</gene>
<dbReference type="RefSeq" id="WP_187814769.1">
    <property type="nucleotide sequence ID" value="NZ_JACTVJ010000007.1"/>
</dbReference>
<evidence type="ECO:0000313" key="2">
    <source>
        <dbReference type="EMBL" id="MBC9714319.1"/>
    </source>
</evidence>
<dbReference type="SUPFAM" id="SSF56024">
    <property type="entry name" value="Phospholipase D/nuclease"/>
    <property type="match status" value="1"/>
</dbReference>
<accession>A0ABR7SGG5</accession>
<keyword evidence="3" id="KW-1185">Reference proteome</keyword>
<evidence type="ECO:0000259" key="1">
    <source>
        <dbReference type="PROSITE" id="PS50035"/>
    </source>
</evidence>
<dbReference type="NCBIfam" id="NF038319">
    <property type="entry name" value="DISARM_DrmC_I"/>
    <property type="match status" value="1"/>
</dbReference>
<proteinExistence type="predicted"/>
<dbReference type="Gene3D" id="3.30.870.10">
    <property type="entry name" value="Endonuclease Chain A"/>
    <property type="match status" value="1"/>
</dbReference>
<feature type="domain" description="PLD phosphodiesterase" evidence="1">
    <location>
        <begin position="181"/>
        <end position="208"/>
    </location>
</feature>